<reference evidence="2 3" key="1">
    <citation type="submission" date="2017-11" db="EMBL/GenBank/DDBJ databases">
        <title>De-novo sequencing of pomegranate (Punica granatum L.) genome.</title>
        <authorList>
            <person name="Akparov Z."/>
            <person name="Amiraslanov A."/>
            <person name="Hajiyeva S."/>
            <person name="Abbasov M."/>
            <person name="Kaur K."/>
            <person name="Hamwieh A."/>
            <person name="Solovyev V."/>
            <person name="Salamov A."/>
            <person name="Braich B."/>
            <person name="Kosarev P."/>
            <person name="Mahmoud A."/>
            <person name="Hajiyev E."/>
            <person name="Babayeva S."/>
            <person name="Izzatullayeva V."/>
            <person name="Mammadov A."/>
            <person name="Mammadov A."/>
            <person name="Sharifova S."/>
            <person name="Ojaghi J."/>
            <person name="Eynullazada K."/>
            <person name="Bayramov B."/>
            <person name="Abdulazimova A."/>
            <person name="Shahmuradov I."/>
        </authorList>
    </citation>
    <scope>NUCLEOTIDE SEQUENCE [LARGE SCALE GENOMIC DNA]</scope>
    <source>
        <strain evidence="3">cv. AG2017</strain>
        <tissue evidence="2">Leaf</tissue>
    </source>
</reference>
<keyword evidence="3" id="KW-1185">Reference proteome</keyword>
<evidence type="ECO:0000313" key="2">
    <source>
        <dbReference type="EMBL" id="PKI55421.1"/>
    </source>
</evidence>
<evidence type="ECO:0000256" key="1">
    <source>
        <dbReference type="SAM" id="MobiDB-lite"/>
    </source>
</evidence>
<feature type="compositionally biased region" description="Basic residues" evidence="1">
    <location>
        <begin position="1"/>
        <end position="10"/>
    </location>
</feature>
<protein>
    <submittedName>
        <fullName evidence="2">Uncharacterized protein</fullName>
    </submittedName>
</protein>
<sequence>MGVSTRKRKWVSQPESDKWVSQPESDKRVSQPESGKWVSQPENNKCVPQPESDKRVSQPESAISGCLNPKAKNGCLNPKAISGCFNPKVINGCLNLKAVSGCLNPKAIRGCLSPKAVNGCLNPKAISGSLWDSGVVAVWGGCCLESVDPSEARVVGVIFSFGSPERLVKNFALTVQMGSVLGGQDARPLEAPISYAWAYQDFLDNALSALLFVRRARRLWTLLIGRKVPSWVVEWCWRADQGSCWNRQSSHFPWGSPVRTMCERVGGNFIYLLFCSPFATVTHLEAAPLDLKGISSPFATTAPKGFSVVSLFCFCPNFCLDHPKVFDPAASIILSLKLVKAKDSKDSTSECIVSCLRQGVVFAAPLFVGVC</sequence>
<name>A0A2I0JGN4_PUNGR</name>
<gene>
    <name evidence="2" type="ORF">CRG98_024194</name>
</gene>
<proteinExistence type="predicted"/>
<comment type="caution">
    <text evidence="2">The sequence shown here is derived from an EMBL/GenBank/DDBJ whole genome shotgun (WGS) entry which is preliminary data.</text>
</comment>
<dbReference type="STRING" id="22663.A0A2I0JGN4"/>
<accession>A0A2I0JGN4</accession>
<feature type="region of interest" description="Disordered" evidence="1">
    <location>
        <begin position="1"/>
        <end position="59"/>
    </location>
</feature>
<organism evidence="2 3">
    <name type="scientific">Punica granatum</name>
    <name type="common">Pomegranate</name>
    <dbReference type="NCBI Taxonomy" id="22663"/>
    <lineage>
        <taxon>Eukaryota</taxon>
        <taxon>Viridiplantae</taxon>
        <taxon>Streptophyta</taxon>
        <taxon>Embryophyta</taxon>
        <taxon>Tracheophyta</taxon>
        <taxon>Spermatophyta</taxon>
        <taxon>Magnoliopsida</taxon>
        <taxon>eudicotyledons</taxon>
        <taxon>Gunneridae</taxon>
        <taxon>Pentapetalae</taxon>
        <taxon>rosids</taxon>
        <taxon>malvids</taxon>
        <taxon>Myrtales</taxon>
        <taxon>Lythraceae</taxon>
        <taxon>Punica</taxon>
    </lineage>
</organism>
<dbReference type="Proteomes" id="UP000233551">
    <property type="component" value="Unassembled WGS sequence"/>
</dbReference>
<dbReference type="EMBL" id="PGOL01001703">
    <property type="protein sequence ID" value="PKI55421.1"/>
    <property type="molecule type" value="Genomic_DNA"/>
</dbReference>
<evidence type="ECO:0000313" key="3">
    <source>
        <dbReference type="Proteomes" id="UP000233551"/>
    </source>
</evidence>
<dbReference type="AlphaFoldDB" id="A0A2I0JGN4"/>